<feature type="compositionally biased region" description="Basic and acidic residues" evidence="1">
    <location>
        <begin position="95"/>
        <end position="119"/>
    </location>
</feature>
<dbReference type="EMBL" id="CP051141">
    <property type="protein sequence ID" value="QIW99527.1"/>
    <property type="molecule type" value="Genomic_DNA"/>
</dbReference>
<reference evidence="2 3" key="1">
    <citation type="journal article" date="2016" name="Sci. Rep.">
        <title>Peltaster fructicola genome reveals evolution from an invasive phytopathogen to an ectophytic parasite.</title>
        <authorList>
            <person name="Xu C."/>
            <person name="Chen H."/>
            <person name="Gleason M.L."/>
            <person name="Xu J.R."/>
            <person name="Liu H."/>
            <person name="Zhang R."/>
            <person name="Sun G."/>
        </authorList>
    </citation>
    <scope>NUCLEOTIDE SEQUENCE [LARGE SCALE GENOMIC DNA]</scope>
    <source>
        <strain evidence="2 3">LNHT1506</strain>
    </source>
</reference>
<evidence type="ECO:0000256" key="1">
    <source>
        <dbReference type="SAM" id="MobiDB-lite"/>
    </source>
</evidence>
<organism evidence="2 3">
    <name type="scientific">Peltaster fructicola</name>
    <dbReference type="NCBI Taxonomy" id="286661"/>
    <lineage>
        <taxon>Eukaryota</taxon>
        <taxon>Fungi</taxon>
        <taxon>Dikarya</taxon>
        <taxon>Ascomycota</taxon>
        <taxon>Pezizomycotina</taxon>
        <taxon>Dothideomycetes</taxon>
        <taxon>Dothideomycetes incertae sedis</taxon>
        <taxon>Peltaster</taxon>
    </lineage>
</organism>
<accession>A0A6H0XY60</accession>
<gene>
    <name evidence="2" type="ORF">AMS68_005045</name>
</gene>
<evidence type="ECO:0000313" key="2">
    <source>
        <dbReference type="EMBL" id="QIW99527.1"/>
    </source>
</evidence>
<feature type="region of interest" description="Disordered" evidence="1">
    <location>
        <begin position="84"/>
        <end position="130"/>
    </location>
</feature>
<evidence type="ECO:0000313" key="3">
    <source>
        <dbReference type="Proteomes" id="UP000503462"/>
    </source>
</evidence>
<dbReference type="AlphaFoldDB" id="A0A6H0XY60"/>
<sequence length="208" mass="23428">MPSRSTPRSAMYNTPIIRTGGFGALQVEAITNRPQSIARRHYAASQLRMRDIEPDELSSSEWLQFLVMEERERDRWMGQFVRQRRLSAESSSSAGDREVQHAKAEEARLDAEEARRAEDVGSSVQPPVLSGQTPAVSAWVRQFDSVPVSDAPTARRPLHARRAVTDFEAPPAYNSVTRTRTPPPAYEPRSDDDEPISLTEMRRPAQMP</sequence>
<name>A0A6H0XY60_9PEZI</name>
<protein>
    <submittedName>
        <fullName evidence="2">Uncharacterized protein</fullName>
    </submittedName>
</protein>
<keyword evidence="3" id="KW-1185">Reference proteome</keyword>
<feature type="region of interest" description="Disordered" evidence="1">
    <location>
        <begin position="149"/>
        <end position="208"/>
    </location>
</feature>
<proteinExistence type="predicted"/>
<dbReference type="Proteomes" id="UP000503462">
    <property type="component" value="Chromosome 3"/>
</dbReference>
<dbReference type="OrthoDB" id="3921182at2759"/>